<dbReference type="SUPFAM" id="SSF54236">
    <property type="entry name" value="Ubiquitin-like"/>
    <property type="match status" value="1"/>
</dbReference>
<proteinExistence type="predicted"/>
<protein>
    <recommendedName>
        <fullName evidence="2">UBL3-like ubiquitin domain-containing protein</fullName>
    </recommendedName>
</protein>
<accession>A0AAJ0DGG2</accession>
<dbReference type="PANTHER" id="PTHR13169">
    <property type="entry name" value="UBIQUITIN-LIKE PROTEIN 3 HCG-1 PROTEIN"/>
    <property type="match status" value="1"/>
</dbReference>
<feature type="region of interest" description="Disordered" evidence="1">
    <location>
        <begin position="89"/>
        <end position="109"/>
    </location>
</feature>
<evidence type="ECO:0000313" key="3">
    <source>
        <dbReference type="EMBL" id="KAK3049836.1"/>
    </source>
</evidence>
<name>A0AAJ0DGG2_9PEZI</name>
<feature type="domain" description="UBL3-like ubiquitin" evidence="2">
    <location>
        <begin position="153"/>
        <end position="214"/>
    </location>
</feature>
<evidence type="ECO:0000256" key="1">
    <source>
        <dbReference type="SAM" id="MobiDB-lite"/>
    </source>
</evidence>
<dbReference type="AlphaFoldDB" id="A0AAJ0DGG2"/>
<evidence type="ECO:0000313" key="4">
    <source>
        <dbReference type="Proteomes" id="UP001271007"/>
    </source>
</evidence>
<dbReference type="InterPro" id="IPR039540">
    <property type="entry name" value="UBL3-like_ubiquitin_dom"/>
</dbReference>
<comment type="caution">
    <text evidence="3">The sequence shown here is derived from an EMBL/GenBank/DDBJ whole genome shotgun (WGS) entry which is preliminary data.</text>
</comment>
<keyword evidence="4" id="KW-1185">Reference proteome</keyword>
<organism evidence="3 4">
    <name type="scientific">Extremus antarcticus</name>
    <dbReference type="NCBI Taxonomy" id="702011"/>
    <lineage>
        <taxon>Eukaryota</taxon>
        <taxon>Fungi</taxon>
        <taxon>Dikarya</taxon>
        <taxon>Ascomycota</taxon>
        <taxon>Pezizomycotina</taxon>
        <taxon>Dothideomycetes</taxon>
        <taxon>Dothideomycetidae</taxon>
        <taxon>Mycosphaerellales</taxon>
        <taxon>Extremaceae</taxon>
        <taxon>Extremus</taxon>
    </lineage>
</organism>
<feature type="region of interest" description="Disordered" evidence="1">
    <location>
        <begin position="216"/>
        <end position="241"/>
    </location>
</feature>
<dbReference type="InterPro" id="IPR040015">
    <property type="entry name" value="UBL3-like"/>
</dbReference>
<dbReference type="EMBL" id="JAWDJX010000037">
    <property type="protein sequence ID" value="KAK3049836.1"/>
    <property type="molecule type" value="Genomic_DNA"/>
</dbReference>
<dbReference type="Proteomes" id="UP001271007">
    <property type="component" value="Unassembled WGS sequence"/>
</dbReference>
<dbReference type="PANTHER" id="PTHR13169:SF0">
    <property type="entry name" value="UBIQUITIN-LIKE PROTEIN 3"/>
    <property type="match status" value="1"/>
</dbReference>
<dbReference type="Gene3D" id="3.10.20.90">
    <property type="entry name" value="Phosphatidylinositol 3-kinase Catalytic Subunit, Chain A, domain 1"/>
    <property type="match status" value="1"/>
</dbReference>
<gene>
    <name evidence="3" type="ORF">LTR09_009012</name>
</gene>
<dbReference type="InterPro" id="IPR029071">
    <property type="entry name" value="Ubiquitin-like_domsf"/>
</dbReference>
<sequence length="250" mass="26791">MAATTSQGADVPATLSADTSKVDDSVEMSTLQSPIAATPSGEADGEASQPPRPIPEPDDTTAGAEQPILSPLKPIQPLVNPLHRTQTEALGPATESPIAPPTPAAAVDRGPTLSITLMLTTGARHPYKIDEKYLRNRKVELPTTAAFDPRDISGYKLKELIWTDWRSEWEPRPATPSAIRLILMGRFVEDKSALRDFPFKLETTNVVHMTVKPTDFGDDEADAGGKGGKGNSIRGRDDGERGAGCRCVIL</sequence>
<evidence type="ECO:0000259" key="2">
    <source>
        <dbReference type="Pfam" id="PF13881"/>
    </source>
</evidence>
<feature type="region of interest" description="Disordered" evidence="1">
    <location>
        <begin position="1"/>
        <end position="66"/>
    </location>
</feature>
<reference evidence="3" key="1">
    <citation type="submission" date="2023-04" db="EMBL/GenBank/DDBJ databases">
        <title>Black Yeasts Isolated from many extreme environments.</title>
        <authorList>
            <person name="Coleine C."/>
            <person name="Stajich J.E."/>
            <person name="Selbmann L."/>
        </authorList>
    </citation>
    <scope>NUCLEOTIDE SEQUENCE</scope>
    <source>
        <strain evidence="3">CCFEE 5312</strain>
    </source>
</reference>
<dbReference type="Pfam" id="PF13881">
    <property type="entry name" value="Rad60-SLD_2"/>
    <property type="match status" value="1"/>
</dbReference>